<comment type="caution">
    <text evidence="1">The sequence shown here is derived from an EMBL/GenBank/DDBJ whole genome shotgun (WGS) entry which is preliminary data.</text>
</comment>
<evidence type="ECO:0000313" key="2">
    <source>
        <dbReference type="Proteomes" id="UP000769528"/>
    </source>
</evidence>
<reference evidence="1" key="2">
    <citation type="submission" date="2021-01" db="EMBL/GenBank/DDBJ databases">
        <authorList>
            <person name="Schikora-Tamarit M.A."/>
        </authorList>
    </citation>
    <scope>NUCLEOTIDE SEQUENCE</scope>
    <source>
        <strain evidence="1">CBS6341</strain>
    </source>
</reference>
<reference evidence="1" key="1">
    <citation type="journal article" date="2021" name="Open Biol.">
        <title>Shared evolutionary footprints suggest mitochondrial oxidative damage underlies multiple complex I losses in fungi.</title>
        <authorList>
            <person name="Schikora-Tamarit M.A."/>
            <person name="Marcet-Houben M."/>
            <person name="Nosek J."/>
            <person name="Gabaldon T."/>
        </authorList>
    </citation>
    <scope>NUCLEOTIDE SEQUENCE</scope>
    <source>
        <strain evidence="1">CBS6341</strain>
    </source>
</reference>
<protein>
    <submittedName>
        <fullName evidence="1">Uncharacterized protein</fullName>
    </submittedName>
</protein>
<name>A0A9P8PC15_9ASCO</name>
<keyword evidence="2" id="KW-1185">Reference proteome</keyword>
<proteinExistence type="predicted"/>
<dbReference type="OrthoDB" id="4095241at2759"/>
<dbReference type="EMBL" id="JAEUBF010001362">
    <property type="protein sequence ID" value="KAH3669026.1"/>
    <property type="molecule type" value="Genomic_DNA"/>
</dbReference>
<dbReference type="Proteomes" id="UP000769528">
    <property type="component" value="Unassembled WGS sequence"/>
</dbReference>
<evidence type="ECO:0000313" key="1">
    <source>
        <dbReference type="EMBL" id="KAH3669026.1"/>
    </source>
</evidence>
<organism evidence="1 2">
    <name type="scientific">Wickerhamomyces mucosus</name>
    <dbReference type="NCBI Taxonomy" id="1378264"/>
    <lineage>
        <taxon>Eukaryota</taxon>
        <taxon>Fungi</taxon>
        <taxon>Dikarya</taxon>
        <taxon>Ascomycota</taxon>
        <taxon>Saccharomycotina</taxon>
        <taxon>Saccharomycetes</taxon>
        <taxon>Phaffomycetales</taxon>
        <taxon>Wickerhamomycetaceae</taxon>
        <taxon>Wickerhamomyces</taxon>
    </lineage>
</organism>
<gene>
    <name evidence="1" type="ORF">WICMUC_005125</name>
</gene>
<accession>A0A9P8PC15</accession>
<dbReference type="AlphaFoldDB" id="A0A9P8PC15"/>
<sequence>MVTYSCVKSQVQNEAACPPPVPNSTKISKSSSSKISLALSSSTFCGSPLTRSSNSLEPSVGTKETLVLLVFTSTSEYPMAHKILPQLASFPYKAVLTNGEFEIVLATLCASSCDKVWANDVISWRIASYESVVASVINLPPAAPLAKAAMVSLVDISPSTDIQLNERSTAYFKIDCKALLSIGASVTKNPNKVAMFGQIIPAPLDKPAMVYLVLFTLISLETNFGKVSVVIIPLAQFNQAL</sequence>